<organism evidence="2 3">
    <name type="scientific">Ferirhizobium litorale</name>
    <dbReference type="NCBI Taxonomy" id="2927786"/>
    <lineage>
        <taxon>Bacteria</taxon>
        <taxon>Pseudomonadati</taxon>
        <taxon>Pseudomonadota</taxon>
        <taxon>Alphaproteobacteria</taxon>
        <taxon>Hyphomicrobiales</taxon>
        <taxon>Rhizobiaceae</taxon>
        <taxon>Ferirhizobium</taxon>
    </lineage>
</organism>
<dbReference type="Proteomes" id="UP001161580">
    <property type="component" value="Unassembled WGS sequence"/>
</dbReference>
<reference evidence="2" key="1">
    <citation type="submission" date="2022-03" db="EMBL/GenBank/DDBJ databases">
        <title>Fererhizobium litorale gen. nov., sp. nov., isolated from sandy sediments of the Sea of Japan seashore.</title>
        <authorList>
            <person name="Romanenko L."/>
            <person name="Kurilenko V."/>
            <person name="Otstavnykh N."/>
            <person name="Svetashev V."/>
            <person name="Tekutyeva L."/>
            <person name="Isaeva M."/>
            <person name="Mikhailov V."/>
        </authorList>
    </citation>
    <scope>NUCLEOTIDE SEQUENCE</scope>
    <source>
        <strain evidence="2">KMM 9576</strain>
    </source>
</reference>
<evidence type="ECO:0008006" key="4">
    <source>
        <dbReference type="Google" id="ProtNLM"/>
    </source>
</evidence>
<evidence type="ECO:0000313" key="2">
    <source>
        <dbReference type="EMBL" id="MDI7923414.1"/>
    </source>
</evidence>
<dbReference type="RefSeq" id="WP_311794478.1">
    <property type="nucleotide sequence ID" value="NZ_JALDYZ010000008.1"/>
</dbReference>
<name>A0AAE3U4V7_9HYPH</name>
<dbReference type="AlphaFoldDB" id="A0AAE3U4V7"/>
<evidence type="ECO:0000256" key="1">
    <source>
        <dbReference type="SAM" id="MobiDB-lite"/>
    </source>
</evidence>
<gene>
    <name evidence="2" type="ORF">MRS75_15125</name>
</gene>
<sequence length="499" mass="50978">MGLTTYYAVGTCTIAADETVVTGQGSSWLGKIRPGDLFGTHVGEPVRIASVDSATQLTLAYPWPGASQTAAPYEIQQIQLSLDVAVTVRELVTRLNNGELFGRAAVDTLTVTGGTGDAIVVAPVEALGAGALFMMTPSGANTGAVTIQIPGDATYAVEYGDGADLAANEFEAGRQTVLYFDGDRFEVVFAVAELAEFVSEAGSYAAAAAVSVDDAEAQVALAAAQVGLAADQVALATAQVGFAADQVVLAADQVALASDFANAPEDDEVEPGLYSAKHWAAKAAESAGGSVGSAIHGATEKAAPDPDDEFAIVDSASGWVLKKFTWADLTAALAPPDPWIGRAGIGGRYEVDTSIAGVEIPPTGTGGATVWIELTAGLTGGGQFNSGKLTTETVSGSSPNINATAVVSLADSPINGRTVRLINTTREFLRPGSAGTLQDSQNLSHNHDVSGVYTTGSSGSVNWSVSGPTQNKPAKVTASDGGDEARPRNVGTTFYMRIK</sequence>
<comment type="caution">
    <text evidence="2">The sequence shown here is derived from an EMBL/GenBank/DDBJ whole genome shotgun (WGS) entry which is preliminary data.</text>
</comment>
<keyword evidence="3" id="KW-1185">Reference proteome</keyword>
<accession>A0AAE3U4V7</accession>
<feature type="region of interest" description="Disordered" evidence="1">
    <location>
        <begin position="461"/>
        <end position="491"/>
    </location>
</feature>
<proteinExistence type="predicted"/>
<evidence type="ECO:0000313" key="3">
    <source>
        <dbReference type="Proteomes" id="UP001161580"/>
    </source>
</evidence>
<protein>
    <recommendedName>
        <fullName evidence="4">Tail fiber protein</fullName>
    </recommendedName>
</protein>
<dbReference type="EMBL" id="JALDYZ010000008">
    <property type="protein sequence ID" value="MDI7923414.1"/>
    <property type="molecule type" value="Genomic_DNA"/>
</dbReference>